<evidence type="ECO:0000256" key="14">
    <source>
        <dbReference type="ARBA" id="ARBA00047891"/>
    </source>
</evidence>
<comment type="caution">
    <text evidence="18">The sequence shown here is derived from an EMBL/GenBank/DDBJ whole genome shotgun (WGS) entry which is preliminary data.</text>
</comment>
<comment type="caution">
    <text evidence="15">Lacks conserved residue(s) required for the propagation of feature annotation.</text>
</comment>
<dbReference type="PANTHER" id="PTHR46278:SF2">
    <property type="entry name" value="ASPARTATE-SEMIALDEHYDE DEHYDROGENASE"/>
    <property type="match status" value="1"/>
</dbReference>
<evidence type="ECO:0000313" key="19">
    <source>
        <dbReference type="Proteomes" id="UP000242972"/>
    </source>
</evidence>
<organism evidence="18 19">
    <name type="scientific">Sulfobacillus benefaciens</name>
    <dbReference type="NCBI Taxonomy" id="453960"/>
    <lineage>
        <taxon>Bacteria</taxon>
        <taxon>Bacillati</taxon>
        <taxon>Bacillota</taxon>
        <taxon>Clostridia</taxon>
        <taxon>Eubacteriales</taxon>
        <taxon>Clostridiales Family XVII. Incertae Sedis</taxon>
        <taxon>Sulfobacillus</taxon>
    </lineage>
</organism>
<dbReference type="GO" id="GO:0046983">
    <property type="term" value="F:protein dimerization activity"/>
    <property type="evidence" value="ECO:0007669"/>
    <property type="project" value="InterPro"/>
</dbReference>
<dbReference type="GO" id="GO:0004073">
    <property type="term" value="F:aspartate-semialdehyde dehydrogenase activity"/>
    <property type="evidence" value="ECO:0007669"/>
    <property type="project" value="UniProtKB-UniRule"/>
</dbReference>
<name>A0A2T2XLV1_9FIRM</name>
<dbReference type="Pfam" id="PF01118">
    <property type="entry name" value="Semialdhyde_dh"/>
    <property type="match status" value="1"/>
</dbReference>
<keyword evidence="10 15" id="KW-0220">Diaminopimelate biosynthesis</keyword>
<comment type="pathway">
    <text evidence="1 15">Amino-acid biosynthesis; L-methionine biosynthesis via de novo pathway; L-homoserine from L-aspartate: step 2/3.</text>
</comment>
<evidence type="ECO:0000256" key="7">
    <source>
        <dbReference type="ARBA" id="ARBA00022605"/>
    </source>
</evidence>
<dbReference type="InterPro" id="IPR036291">
    <property type="entry name" value="NAD(P)-bd_dom_sf"/>
</dbReference>
<dbReference type="Gene3D" id="3.40.50.720">
    <property type="entry name" value="NAD(P)-binding Rossmann-like Domain"/>
    <property type="match status" value="1"/>
</dbReference>
<evidence type="ECO:0000256" key="8">
    <source>
        <dbReference type="ARBA" id="ARBA00022697"/>
    </source>
</evidence>
<dbReference type="HAMAP" id="MF_02121">
    <property type="entry name" value="ASADH"/>
    <property type="match status" value="1"/>
</dbReference>
<evidence type="ECO:0000256" key="1">
    <source>
        <dbReference type="ARBA" id="ARBA00005021"/>
    </source>
</evidence>
<dbReference type="InterPro" id="IPR005986">
    <property type="entry name" value="Asp_semialdehyde_DH_beta"/>
</dbReference>
<dbReference type="InterPro" id="IPR012280">
    <property type="entry name" value="Semialdhyde_DH_dimer_dom"/>
</dbReference>
<comment type="function">
    <text evidence="15">Catalyzes the NADPH-dependent formation of L-aspartate-semialdehyde (L-ASA) by the reductive dephosphorylation of L-aspartyl-4-phosphate.</text>
</comment>
<accession>A0A2T2XLV1</accession>
<dbReference type="UniPathway" id="UPA00051">
    <property type="reaction ID" value="UER00464"/>
</dbReference>
<feature type="binding site" evidence="15">
    <location>
        <position position="99"/>
    </location>
    <ligand>
        <name>phosphate</name>
        <dbReference type="ChEBI" id="CHEBI:43474"/>
    </ligand>
</feature>
<evidence type="ECO:0000256" key="11">
    <source>
        <dbReference type="ARBA" id="ARBA00023002"/>
    </source>
</evidence>
<evidence type="ECO:0000256" key="9">
    <source>
        <dbReference type="ARBA" id="ARBA00022857"/>
    </source>
</evidence>
<dbReference type="GO" id="GO:0009097">
    <property type="term" value="P:isoleucine biosynthetic process"/>
    <property type="evidence" value="ECO:0007669"/>
    <property type="project" value="UniProtKB-UniRule"/>
</dbReference>
<dbReference type="GO" id="GO:0019877">
    <property type="term" value="P:diaminopimelate biosynthetic process"/>
    <property type="evidence" value="ECO:0007669"/>
    <property type="project" value="UniProtKB-UniRule"/>
</dbReference>
<evidence type="ECO:0000256" key="4">
    <source>
        <dbReference type="ARBA" id="ARBA00010584"/>
    </source>
</evidence>
<dbReference type="CDD" id="cd02316">
    <property type="entry name" value="VcASADH2_like_N"/>
    <property type="match status" value="1"/>
</dbReference>
<gene>
    <name evidence="15" type="primary">asd</name>
    <name evidence="18" type="ORF">C7B46_00345</name>
</gene>
<comment type="catalytic activity">
    <reaction evidence="14 15">
        <text>L-aspartate 4-semialdehyde + phosphate + NADP(+) = 4-phospho-L-aspartate + NADPH + H(+)</text>
        <dbReference type="Rhea" id="RHEA:24284"/>
        <dbReference type="ChEBI" id="CHEBI:15378"/>
        <dbReference type="ChEBI" id="CHEBI:43474"/>
        <dbReference type="ChEBI" id="CHEBI:57535"/>
        <dbReference type="ChEBI" id="CHEBI:57783"/>
        <dbReference type="ChEBI" id="CHEBI:58349"/>
        <dbReference type="ChEBI" id="CHEBI:537519"/>
        <dbReference type="EC" id="1.2.1.11"/>
    </reaction>
</comment>
<dbReference type="EMBL" id="PXYW01000001">
    <property type="protein sequence ID" value="PSR35475.1"/>
    <property type="molecule type" value="Genomic_DNA"/>
</dbReference>
<dbReference type="SMART" id="SM00859">
    <property type="entry name" value="Semialdhyde_dh"/>
    <property type="match status" value="1"/>
</dbReference>
<dbReference type="EC" id="1.2.1.11" evidence="6 15"/>
<evidence type="ECO:0000259" key="17">
    <source>
        <dbReference type="SMART" id="SM00859"/>
    </source>
</evidence>
<proteinExistence type="inferred from homology"/>
<evidence type="ECO:0000256" key="5">
    <source>
        <dbReference type="ARBA" id="ARBA00011738"/>
    </source>
</evidence>
<comment type="similarity">
    <text evidence="4 15">Belongs to the aspartate-semialdehyde dehydrogenase family.</text>
</comment>
<dbReference type="SUPFAM" id="SSF51735">
    <property type="entry name" value="NAD(P)-binding Rossmann-fold domains"/>
    <property type="match status" value="1"/>
</dbReference>
<feature type="binding site" evidence="15">
    <location>
        <position position="232"/>
    </location>
    <ligand>
        <name>substrate</name>
    </ligand>
</feature>
<evidence type="ECO:0000313" key="18">
    <source>
        <dbReference type="EMBL" id="PSR35475.1"/>
    </source>
</evidence>
<dbReference type="PANTHER" id="PTHR46278">
    <property type="entry name" value="DEHYDROGENASE, PUTATIVE-RELATED"/>
    <property type="match status" value="1"/>
</dbReference>
<dbReference type="AlphaFoldDB" id="A0A2T2XLV1"/>
<dbReference type="UniPathway" id="UPA00034">
    <property type="reaction ID" value="UER00016"/>
</dbReference>
<comment type="subunit">
    <text evidence="5 15">Homodimer.</text>
</comment>
<evidence type="ECO:0000256" key="3">
    <source>
        <dbReference type="ARBA" id="ARBA00005097"/>
    </source>
</evidence>
<evidence type="ECO:0000256" key="6">
    <source>
        <dbReference type="ARBA" id="ARBA00013120"/>
    </source>
</evidence>
<dbReference type="NCBIfam" id="NF011456">
    <property type="entry name" value="PRK14874.1"/>
    <property type="match status" value="1"/>
</dbReference>
<keyword evidence="11 15" id="KW-0560">Oxidoreductase</keyword>
<keyword evidence="8 15" id="KW-0791">Threonine biosynthesis</keyword>
<feature type="binding site" evidence="15">
    <location>
        <begin position="12"/>
        <end position="15"/>
    </location>
    <ligand>
        <name>NADP(+)</name>
        <dbReference type="ChEBI" id="CHEBI:58349"/>
    </ligand>
</feature>
<dbReference type="CDD" id="cd18131">
    <property type="entry name" value="ASADH_C_bac_euk_like"/>
    <property type="match status" value="1"/>
</dbReference>
<comment type="pathway">
    <text evidence="3 15">Amino-acid biosynthesis; L-threonine biosynthesis; L-threonine from L-aspartate: step 2/5.</text>
</comment>
<dbReference type="GO" id="GO:0071266">
    <property type="term" value="P:'de novo' L-methionine biosynthetic process"/>
    <property type="evidence" value="ECO:0007669"/>
    <property type="project" value="UniProtKB-UniRule"/>
</dbReference>
<dbReference type="NCBIfam" id="TIGR01296">
    <property type="entry name" value="asd_B"/>
    <property type="match status" value="1"/>
</dbReference>
<keyword evidence="12 15" id="KW-0457">Lysine biosynthesis</keyword>
<dbReference type="GO" id="GO:0051287">
    <property type="term" value="F:NAD binding"/>
    <property type="evidence" value="ECO:0007669"/>
    <property type="project" value="InterPro"/>
</dbReference>
<dbReference type="PIRSF" id="PIRSF000148">
    <property type="entry name" value="ASA_dh"/>
    <property type="match status" value="1"/>
</dbReference>
<evidence type="ECO:0000256" key="2">
    <source>
        <dbReference type="ARBA" id="ARBA00005076"/>
    </source>
</evidence>
<dbReference type="Proteomes" id="UP000242972">
    <property type="component" value="Unassembled WGS sequence"/>
</dbReference>
<evidence type="ECO:0000256" key="16">
    <source>
        <dbReference type="PIRSR" id="PIRSR000148-1"/>
    </source>
</evidence>
<dbReference type="GO" id="GO:0050661">
    <property type="term" value="F:NADP binding"/>
    <property type="evidence" value="ECO:0007669"/>
    <property type="project" value="UniProtKB-UniRule"/>
</dbReference>
<keyword evidence="13 15" id="KW-0486">Methionine biosynthesis</keyword>
<evidence type="ECO:0000256" key="15">
    <source>
        <dbReference type="HAMAP-Rule" id="MF_02121"/>
    </source>
</evidence>
<keyword evidence="7 15" id="KW-0028">Amino-acid biosynthesis</keyword>
<dbReference type="UniPathway" id="UPA00050">
    <property type="reaction ID" value="UER00463"/>
</dbReference>
<dbReference type="GO" id="GO:0009088">
    <property type="term" value="P:threonine biosynthetic process"/>
    <property type="evidence" value="ECO:0007669"/>
    <property type="project" value="UniProtKB-UniRule"/>
</dbReference>
<dbReference type="Pfam" id="PF02774">
    <property type="entry name" value="Semialdhyde_dhC"/>
    <property type="match status" value="1"/>
</dbReference>
<dbReference type="InterPro" id="IPR012080">
    <property type="entry name" value="Asp_semialdehyde_DH"/>
</dbReference>
<dbReference type="GO" id="GO:0009089">
    <property type="term" value="P:lysine biosynthetic process via diaminopimelate"/>
    <property type="evidence" value="ECO:0007669"/>
    <property type="project" value="UniProtKB-UniRule"/>
</dbReference>
<keyword evidence="9 15" id="KW-0521">NADP</keyword>
<evidence type="ECO:0000256" key="10">
    <source>
        <dbReference type="ARBA" id="ARBA00022915"/>
    </source>
</evidence>
<reference evidence="18 19" key="1">
    <citation type="journal article" date="2014" name="BMC Genomics">
        <title>Comparison of environmental and isolate Sulfobacillus genomes reveals diverse carbon, sulfur, nitrogen, and hydrogen metabolisms.</title>
        <authorList>
            <person name="Justice N.B."/>
            <person name="Norman A."/>
            <person name="Brown C.T."/>
            <person name="Singh A."/>
            <person name="Thomas B.C."/>
            <person name="Banfield J.F."/>
        </authorList>
    </citation>
    <scope>NUCLEOTIDE SEQUENCE [LARGE SCALE GENOMIC DNA]</scope>
    <source>
        <strain evidence="18">AMDSBA4</strain>
    </source>
</reference>
<dbReference type="SUPFAM" id="SSF55347">
    <property type="entry name" value="Glyceraldehyde-3-phosphate dehydrogenase-like, C-terminal domain"/>
    <property type="match status" value="1"/>
</dbReference>
<feature type="binding site" evidence="15">
    <location>
        <position position="312"/>
    </location>
    <ligand>
        <name>NADP(+)</name>
        <dbReference type="ChEBI" id="CHEBI:58349"/>
    </ligand>
</feature>
<sequence>MREIRVAILGATGLVGQKILEVLQDRNTPVGKIVPLATEGQGRNIKFRDQSIAVESVEDMDWSRVDVAFFAASSEASAHYAPRATAAGVTVVDKSSHFRMNPEVPLVVPEVNVDAIGDSKLIASPNCSTIQMVVALNPVRIHYGLKRVLVSTYQAVSGTGREAMATLRQESLAMLEERPVTPSTYPQPIGFNVLAYCDKFGDLDFTGEEWKLTRETRKIFSQPIPVSATAVRVPVYVGHAESVYIETEKPFTIPEIRELLRRSPSVKLVDDPEQGVVPTPLQAQDQDLVLVGRVRQDPFEPHGLHLFVVADNLRKGAATNAVQIIESLSDRFE</sequence>
<evidence type="ECO:0000256" key="13">
    <source>
        <dbReference type="ARBA" id="ARBA00023167"/>
    </source>
</evidence>
<feature type="active site" description="Acyl-thioester intermediate" evidence="15 16">
    <location>
        <position position="127"/>
    </location>
</feature>
<dbReference type="InterPro" id="IPR000534">
    <property type="entry name" value="Semialdehyde_DH_NAD-bd"/>
</dbReference>
<feature type="binding site" evidence="15">
    <location>
        <begin position="157"/>
        <end position="158"/>
    </location>
    <ligand>
        <name>NADP(+)</name>
        <dbReference type="ChEBI" id="CHEBI:58349"/>
    </ligand>
</feature>
<comment type="pathway">
    <text evidence="2 15">Amino-acid biosynthesis; L-lysine biosynthesis via DAP pathway; (S)-tetrahydrodipicolinate from L-aspartate: step 2/4.</text>
</comment>
<feature type="binding site" evidence="15">
    <location>
        <position position="154"/>
    </location>
    <ligand>
        <name>substrate</name>
    </ligand>
</feature>
<protein>
    <recommendedName>
        <fullName evidence="6 15">Aspartate-semialdehyde dehydrogenase</fullName>
        <shortName evidence="15">ASA dehydrogenase</shortName>
        <shortName evidence="15">ASADH</shortName>
        <ecNumber evidence="6 15">1.2.1.11</ecNumber>
    </recommendedName>
    <alternativeName>
        <fullName evidence="15">Aspartate-beta-semialdehyde dehydrogenase</fullName>
    </alternativeName>
</protein>
<feature type="active site" description="Proton acceptor" evidence="15 16">
    <location>
        <position position="239"/>
    </location>
</feature>
<dbReference type="Gene3D" id="3.30.360.10">
    <property type="entry name" value="Dihydrodipicolinate Reductase, domain 2"/>
    <property type="match status" value="1"/>
</dbReference>
<feature type="domain" description="Semialdehyde dehydrogenase NAD-binding" evidence="17">
    <location>
        <begin position="5"/>
        <end position="119"/>
    </location>
</feature>
<evidence type="ECO:0000256" key="12">
    <source>
        <dbReference type="ARBA" id="ARBA00023154"/>
    </source>
</evidence>